<sequence>MPRLSQPLLVIQDQHFLQHDTGPDHPEGSWRLTAIAQRLRTGLLADRVAIFPSRSARRQELTAIHDENYLLRFEEAALTGRSYLDHPDNQICYDSYQAALLAAGAGPAAIDLLEARQGCAAFAAVRPPGHHAERAMALGFCFFNNAAVAARYWQNRYQRRRLMIIDWDAHHGNGIQAAFEEDPEVFYLSIHEHPTWSFPGTGWGEERGSGSGRGTTLNLPLPPGSDDAAVLRLVSEKVEPALAQFQPQALIIGAGFDGHRDDDMSGLAYSSQLYGRLGRLAASWAGRYCPGRLLTLLEGGYRPDILPLTVENYLAGLLAEQPPTTDSQTDSNQQREMP</sequence>
<name>A0A7C2TM98_9BACT</name>
<proteinExistence type="inferred from homology"/>
<dbReference type="PANTHER" id="PTHR10625">
    <property type="entry name" value="HISTONE DEACETYLASE HDAC1-RELATED"/>
    <property type="match status" value="1"/>
</dbReference>
<dbReference type="InterPro" id="IPR023801">
    <property type="entry name" value="His_deacetylse_dom"/>
</dbReference>
<dbReference type="SUPFAM" id="SSF52768">
    <property type="entry name" value="Arginase/deacetylase"/>
    <property type="match status" value="1"/>
</dbReference>
<evidence type="ECO:0000256" key="1">
    <source>
        <dbReference type="ARBA" id="ARBA00005947"/>
    </source>
</evidence>
<evidence type="ECO:0000313" key="3">
    <source>
        <dbReference type="EMBL" id="HET98242.1"/>
    </source>
</evidence>
<dbReference type="GO" id="GO:0004407">
    <property type="term" value="F:histone deacetylase activity"/>
    <property type="evidence" value="ECO:0007669"/>
    <property type="project" value="TreeGrafter"/>
</dbReference>
<comment type="similarity">
    <text evidence="1">Belongs to the histone deacetylase family.</text>
</comment>
<dbReference type="InterPro" id="IPR000286">
    <property type="entry name" value="HDACs"/>
</dbReference>
<dbReference type="Gene3D" id="3.40.800.20">
    <property type="entry name" value="Histone deacetylase domain"/>
    <property type="match status" value="1"/>
</dbReference>
<dbReference type="Proteomes" id="UP000885986">
    <property type="component" value="Unassembled WGS sequence"/>
</dbReference>
<comment type="caution">
    <text evidence="3">The sequence shown here is derived from an EMBL/GenBank/DDBJ whole genome shotgun (WGS) entry which is preliminary data.</text>
</comment>
<dbReference type="AlphaFoldDB" id="A0A7C2TM98"/>
<dbReference type="CDD" id="cd09992">
    <property type="entry name" value="HDAC_classII"/>
    <property type="match status" value="1"/>
</dbReference>
<protein>
    <submittedName>
        <fullName evidence="3">Histone deacetylase</fullName>
    </submittedName>
</protein>
<dbReference type="PRINTS" id="PR01270">
    <property type="entry name" value="HDASUPER"/>
</dbReference>
<organism evidence="3">
    <name type="scientific">Desulfurivibrio alkaliphilus</name>
    <dbReference type="NCBI Taxonomy" id="427923"/>
    <lineage>
        <taxon>Bacteria</taxon>
        <taxon>Pseudomonadati</taxon>
        <taxon>Thermodesulfobacteriota</taxon>
        <taxon>Desulfobulbia</taxon>
        <taxon>Desulfobulbales</taxon>
        <taxon>Desulfobulbaceae</taxon>
        <taxon>Desulfurivibrio</taxon>
    </lineage>
</organism>
<dbReference type="GO" id="GO:0040029">
    <property type="term" value="P:epigenetic regulation of gene expression"/>
    <property type="evidence" value="ECO:0007669"/>
    <property type="project" value="TreeGrafter"/>
</dbReference>
<dbReference type="EMBL" id="DSDS01000138">
    <property type="protein sequence ID" value="HET98242.1"/>
    <property type="molecule type" value="Genomic_DNA"/>
</dbReference>
<gene>
    <name evidence="3" type="ORF">ENN98_06060</name>
</gene>
<dbReference type="PANTHER" id="PTHR10625:SF10">
    <property type="entry name" value="HISTONE DEACETYLASE HDAC1"/>
    <property type="match status" value="1"/>
</dbReference>
<feature type="domain" description="Histone deacetylase" evidence="2">
    <location>
        <begin position="25"/>
        <end position="316"/>
    </location>
</feature>
<reference evidence="3" key="1">
    <citation type="journal article" date="2020" name="mSystems">
        <title>Genome- and Community-Level Interaction Insights into Carbon Utilization and Element Cycling Functions of Hydrothermarchaeota in Hydrothermal Sediment.</title>
        <authorList>
            <person name="Zhou Z."/>
            <person name="Liu Y."/>
            <person name="Xu W."/>
            <person name="Pan J."/>
            <person name="Luo Z.H."/>
            <person name="Li M."/>
        </authorList>
    </citation>
    <scope>NUCLEOTIDE SEQUENCE [LARGE SCALE GENOMIC DNA]</scope>
    <source>
        <strain evidence="3">SpSt-1224</strain>
    </source>
</reference>
<evidence type="ECO:0000259" key="2">
    <source>
        <dbReference type="Pfam" id="PF00850"/>
    </source>
</evidence>
<dbReference type="Pfam" id="PF00850">
    <property type="entry name" value="Hist_deacetyl"/>
    <property type="match status" value="1"/>
</dbReference>
<accession>A0A7C2TM98</accession>
<dbReference type="InterPro" id="IPR037138">
    <property type="entry name" value="His_deacetylse_dom_sf"/>
</dbReference>
<dbReference type="InterPro" id="IPR023696">
    <property type="entry name" value="Ureohydrolase_dom_sf"/>
</dbReference>